<dbReference type="Proteomes" id="UP000824469">
    <property type="component" value="Unassembled WGS sequence"/>
</dbReference>
<keyword evidence="2" id="KW-1185">Reference proteome</keyword>
<feature type="non-terminal residue" evidence="1">
    <location>
        <position position="1"/>
    </location>
</feature>
<protein>
    <submittedName>
        <fullName evidence="1">Uncharacterized protein</fullName>
    </submittedName>
</protein>
<proteinExistence type="predicted"/>
<organism evidence="1 2">
    <name type="scientific">Taxus chinensis</name>
    <name type="common">Chinese yew</name>
    <name type="synonym">Taxus wallichiana var. chinensis</name>
    <dbReference type="NCBI Taxonomy" id="29808"/>
    <lineage>
        <taxon>Eukaryota</taxon>
        <taxon>Viridiplantae</taxon>
        <taxon>Streptophyta</taxon>
        <taxon>Embryophyta</taxon>
        <taxon>Tracheophyta</taxon>
        <taxon>Spermatophyta</taxon>
        <taxon>Pinopsida</taxon>
        <taxon>Pinidae</taxon>
        <taxon>Conifers II</taxon>
        <taxon>Cupressales</taxon>
        <taxon>Taxaceae</taxon>
        <taxon>Taxus</taxon>
    </lineage>
</organism>
<evidence type="ECO:0000313" key="2">
    <source>
        <dbReference type="Proteomes" id="UP000824469"/>
    </source>
</evidence>
<accession>A0AA38CA17</accession>
<dbReference type="EMBL" id="JAHRHJ020000011">
    <property type="protein sequence ID" value="KAH9295336.1"/>
    <property type="molecule type" value="Genomic_DNA"/>
</dbReference>
<name>A0AA38CA17_TAXCH</name>
<feature type="non-terminal residue" evidence="1">
    <location>
        <position position="50"/>
    </location>
</feature>
<sequence length="50" mass="5674">MDGIKFYMNKFDKDAEEKKFVEGDETLKIGKTGLLCSSILPPYDDIAKMV</sequence>
<evidence type="ECO:0000313" key="1">
    <source>
        <dbReference type="EMBL" id="KAH9295336.1"/>
    </source>
</evidence>
<dbReference type="AlphaFoldDB" id="A0AA38CA17"/>
<reference evidence="1 2" key="1">
    <citation type="journal article" date="2021" name="Nat. Plants">
        <title>The Taxus genome provides insights into paclitaxel biosynthesis.</title>
        <authorList>
            <person name="Xiong X."/>
            <person name="Gou J."/>
            <person name="Liao Q."/>
            <person name="Li Y."/>
            <person name="Zhou Q."/>
            <person name="Bi G."/>
            <person name="Li C."/>
            <person name="Du R."/>
            <person name="Wang X."/>
            <person name="Sun T."/>
            <person name="Guo L."/>
            <person name="Liang H."/>
            <person name="Lu P."/>
            <person name="Wu Y."/>
            <person name="Zhang Z."/>
            <person name="Ro D.K."/>
            <person name="Shang Y."/>
            <person name="Huang S."/>
            <person name="Yan J."/>
        </authorList>
    </citation>
    <scope>NUCLEOTIDE SEQUENCE [LARGE SCALE GENOMIC DNA]</scope>
    <source>
        <strain evidence="1">Ta-2019</strain>
    </source>
</reference>
<comment type="caution">
    <text evidence="1">The sequence shown here is derived from an EMBL/GenBank/DDBJ whole genome shotgun (WGS) entry which is preliminary data.</text>
</comment>
<gene>
    <name evidence="1" type="ORF">KI387_038924</name>
</gene>